<dbReference type="AlphaFoldDB" id="A0A5E8CJE2"/>
<gene>
    <name evidence="1" type="ORF">CPAV1605_464</name>
</gene>
<dbReference type="EMBL" id="CABVLZ010000002">
    <property type="protein sequence ID" value="VVU94739.1"/>
    <property type="molecule type" value="Genomic_DNA"/>
</dbReference>
<sequence length="200" mass="23734">MENIDWEIIYKIRIVSLNTTWVLNQSQIYRLPLLKNILNCNGDFKEDSYLNISQAESNDFHYFENSILNKKEYNIILENIFEEDTELTPETVNLLFKIDWIFELPEEKWSLGQHQIYKILNPLYHKEINLTIYECINCKIKITEDLLNIKQECKFHGEIIKSTRHYGDLLNCKNCGFEINGTSLRPPCLSLPKHCFVLLK</sequence>
<organism evidence="1">
    <name type="scientific">seawater metagenome</name>
    <dbReference type="NCBI Taxonomy" id="1561972"/>
    <lineage>
        <taxon>unclassified sequences</taxon>
        <taxon>metagenomes</taxon>
        <taxon>ecological metagenomes</taxon>
    </lineage>
</organism>
<name>A0A5E8CJE2_9ZZZZ</name>
<protein>
    <submittedName>
        <fullName evidence="1">Uncharacterized protein</fullName>
    </submittedName>
</protein>
<accession>A0A5E8CJE2</accession>
<reference evidence="1" key="1">
    <citation type="submission" date="2019-09" db="EMBL/GenBank/DDBJ databases">
        <authorList>
            <person name="Needham M D."/>
        </authorList>
    </citation>
    <scope>NUCLEOTIDE SEQUENCE</scope>
</reference>
<evidence type="ECO:0000313" key="1">
    <source>
        <dbReference type="EMBL" id="VVU94739.1"/>
    </source>
</evidence>
<proteinExistence type="predicted"/>